<sequence length="94" mass="11194">MKNNLKEIQVFYKFLYLSYVKDEYYESVYYFLWQHYRTIVRDLYIGKSIISNGEKCICTDVVSFNGSLTLCFRCDNNSGSFSLNVYQLEGINFE</sequence>
<proteinExistence type="predicted"/>
<evidence type="ECO:0000313" key="1">
    <source>
        <dbReference type="EMBL" id="SCA80303.1"/>
    </source>
</evidence>
<protein>
    <submittedName>
        <fullName evidence="1">Uncharacterized protein</fullName>
    </submittedName>
</protein>
<name>A0A1C3S742_9CAUD</name>
<accession>A0A1C3S742</accession>
<dbReference type="Proteomes" id="UP000279386">
    <property type="component" value="Segment"/>
</dbReference>
<gene>
    <name evidence="1" type="ORF">PSLUR01_00326</name>
</gene>
<reference evidence="1 2" key="1">
    <citation type="submission" date="2016-07" db="EMBL/GenBank/DDBJ databases">
        <authorList>
            <person name="Millard A."/>
        </authorList>
    </citation>
    <scope>NUCLEOTIDE SEQUENCE [LARGE SCALE GENOMIC DNA]</scope>
</reference>
<evidence type="ECO:0000313" key="2">
    <source>
        <dbReference type="Proteomes" id="UP000279386"/>
    </source>
</evidence>
<dbReference type="EMBL" id="LT603033">
    <property type="protein sequence ID" value="SCA80303.1"/>
    <property type="molecule type" value="Genomic_DNA"/>
</dbReference>
<organism evidence="1 2">
    <name type="scientific">Escherichia phage vB_Eco_slurp01</name>
    <dbReference type="NCBI Taxonomy" id="1874688"/>
    <lineage>
        <taxon>Viruses</taxon>
        <taxon>Duplodnaviria</taxon>
        <taxon>Heunggongvirae</taxon>
        <taxon>Uroviricota</taxon>
        <taxon>Caudoviricetes</taxon>
        <taxon>Asteriusvirus</taxon>
        <taxon>Asteriusvirus PBECO4</taxon>
    </lineage>
</organism>